<evidence type="ECO:0000256" key="1">
    <source>
        <dbReference type="SAM" id="MobiDB-lite"/>
    </source>
</evidence>
<feature type="region of interest" description="Disordered" evidence="1">
    <location>
        <begin position="1"/>
        <end position="31"/>
    </location>
</feature>
<feature type="compositionally biased region" description="Basic residues" evidence="1">
    <location>
        <begin position="1"/>
        <end position="18"/>
    </location>
</feature>
<feature type="non-terminal residue" evidence="2">
    <location>
        <position position="1"/>
    </location>
</feature>
<dbReference type="EMBL" id="CADCUU010000484">
    <property type="protein sequence ID" value="CAA9436491.1"/>
    <property type="molecule type" value="Genomic_DNA"/>
</dbReference>
<gene>
    <name evidence="2" type="ORF">AVDCRST_MAG15-3228</name>
</gene>
<evidence type="ECO:0000313" key="2">
    <source>
        <dbReference type="EMBL" id="CAA9436491.1"/>
    </source>
</evidence>
<feature type="non-terminal residue" evidence="2">
    <location>
        <position position="56"/>
    </location>
</feature>
<protein>
    <submittedName>
        <fullName evidence="2">Uncharacterized protein</fullName>
    </submittedName>
</protein>
<organism evidence="2">
    <name type="scientific">uncultured Rubellimicrobium sp</name>
    <dbReference type="NCBI Taxonomy" id="543078"/>
    <lineage>
        <taxon>Bacteria</taxon>
        <taxon>Pseudomonadati</taxon>
        <taxon>Pseudomonadota</taxon>
        <taxon>Alphaproteobacteria</taxon>
        <taxon>Rhodobacterales</taxon>
        <taxon>Roseobacteraceae</taxon>
        <taxon>Rubellimicrobium</taxon>
        <taxon>environmental samples</taxon>
    </lineage>
</organism>
<reference evidence="2" key="1">
    <citation type="submission" date="2020-02" db="EMBL/GenBank/DDBJ databases">
        <authorList>
            <person name="Meier V. D."/>
        </authorList>
    </citation>
    <scope>NUCLEOTIDE SEQUENCE</scope>
    <source>
        <strain evidence="2">AVDCRST_MAG15</strain>
    </source>
</reference>
<proteinExistence type="predicted"/>
<sequence>VEPAIRRFRARGTARRCPRGASDADGSIPTEIPPCPGRVRLGRGCCDRVPRLRQHL</sequence>
<name>A0A6J4QAM8_9RHOB</name>
<dbReference type="AlphaFoldDB" id="A0A6J4QAM8"/>
<accession>A0A6J4QAM8</accession>